<dbReference type="NCBIfam" id="TIGR03570">
    <property type="entry name" value="NeuD_NnaD"/>
    <property type="match status" value="1"/>
</dbReference>
<keyword evidence="4" id="KW-0012">Acyltransferase</keyword>
<dbReference type="PANTHER" id="PTHR43300">
    <property type="entry name" value="ACETYLTRANSFERASE"/>
    <property type="match status" value="1"/>
</dbReference>
<sequence>MNIYGASGHGKVIIDIAESINITIDQIFDDNNKIYTLNEISVIHDLNKNFLNSDTIIAIGNNKIRKRVADSFKGKIAEAIIHKSAIISPNAIVEKGTVIMPNASVNSATSIGEHCIINTASTIDHDCVLGNYVHISPNAAIAGNVIINEGTHVGIGAVVIPGIKIGNWVTIGAGAVIIRDVPDHAVVVGNPGKIIKYLN</sequence>
<evidence type="ECO:0000256" key="6">
    <source>
        <dbReference type="PIRSR" id="PIRSR620019-2"/>
    </source>
</evidence>
<dbReference type="PROSITE" id="PS00101">
    <property type="entry name" value="HEXAPEP_TRANSFERASES"/>
    <property type="match status" value="1"/>
</dbReference>
<accession>A0A5C6ZR52</accession>
<evidence type="ECO:0000313" key="9">
    <source>
        <dbReference type="Proteomes" id="UP000321367"/>
    </source>
</evidence>
<dbReference type="InterPro" id="IPR018357">
    <property type="entry name" value="Hexapep_transf_CS"/>
</dbReference>
<keyword evidence="3" id="KW-0677">Repeat</keyword>
<dbReference type="SUPFAM" id="SSF51161">
    <property type="entry name" value="Trimeric LpxA-like enzymes"/>
    <property type="match status" value="1"/>
</dbReference>
<feature type="site" description="Increases basicity of active site His" evidence="5">
    <location>
        <position position="126"/>
    </location>
</feature>
<dbReference type="RefSeq" id="WP_146933301.1">
    <property type="nucleotide sequence ID" value="NZ_CBCSHZ010000015.1"/>
</dbReference>
<feature type="binding site" evidence="6">
    <location>
        <position position="60"/>
    </location>
    <ligand>
        <name>substrate</name>
    </ligand>
</feature>
<name>A0A5C6ZR52_9FLAO</name>
<feature type="active site" description="Proton acceptor" evidence="5">
    <location>
        <position position="125"/>
    </location>
</feature>
<dbReference type="PANTHER" id="PTHR43300:SF7">
    <property type="entry name" value="UDP-N-ACETYLBACILLOSAMINE N-ACETYLTRANSFERASE"/>
    <property type="match status" value="1"/>
</dbReference>
<dbReference type="Gene3D" id="2.160.10.10">
    <property type="entry name" value="Hexapeptide repeat proteins"/>
    <property type="match status" value="1"/>
</dbReference>
<comment type="similarity">
    <text evidence="1">Belongs to the transferase hexapeptide repeat family.</text>
</comment>
<dbReference type="InterPro" id="IPR020019">
    <property type="entry name" value="AcTrfase_PglD-like"/>
</dbReference>
<evidence type="ECO:0000313" key="8">
    <source>
        <dbReference type="EMBL" id="TXD92838.1"/>
    </source>
</evidence>
<dbReference type="InterPro" id="IPR011004">
    <property type="entry name" value="Trimer_LpxA-like_sf"/>
</dbReference>
<evidence type="ECO:0000256" key="1">
    <source>
        <dbReference type="ARBA" id="ARBA00007274"/>
    </source>
</evidence>
<dbReference type="Pfam" id="PF17836">
    <property type="entry name" value="PglD_N"/>
    <property type="match status" value="1"/>
</dbReference>
<dbReference type="CDD" id="cd03360">
    <property type="entry name" value="LbH_AT_putative"/>
    <property type="match status" value="1"/>
</dbReference>
<feature type="domain" description="PglD N-terminal" evidence="7">
    <location>
        <begin position="3"/>
        <end position="71"/>
    </location>
</feature>
<dbReference type="Proteomes" id="UP000321367">
    <property type="component" value="Unassembled WGS sequence"/>
</dbReference>
<dbReference type="InterPro" id="IPR041561">
    <property type="entry name" value="PglD_N"/>
</dbReference>
<dbReference type="InterPro" id="IPR050179">
    <property type="entry name" value="Trans_hexapeptide_repeat"/>
</dbReference>
<feature type="binding site" evidence="6">
    <location>
        <position position="155"/>
    </location>
    <ligand>
        <name>acetyl-CoA</name>
        <dbReference type="ChEBI" id="CHEBI:57288"/>
    </ligand>
</feature>
<dbReference type="InterPro" id="IPR001451">
    <property type="entry name" value="Hexapep"/>
</dbReference>
<feature type="binding site" evidence="6">
    <location>
        <position position="134"/>
    </location>
    <ligand>
        <name>acetyl-CoA</name>
        <dbReference type="ChEBI" id="CHEBI:57288"/>
    </ligand>
</feature>
<reference evidence="8 9" key="1">
    <citation type="submission" date="2019-08" db="EMBL/GenBank/DDBJ databases">
        <title>Genome sequence of Gillisia hiemivivida IC154 (type strain).</title>
        <authorList>
            <person name="Bowman J.P."/>
        </authorList>
    </citation>
    <scope>NUCLEOTIDE SEQUENCE [LARGE SCALE GENOMIC DNA]</scope>
    <source>
        <strain evidence="8 9">IC154</strain>
    </source>
</reference>
<protein>
    <submittedName>
        <fullName evidence="8">Acetyltransferase</fullName>
    </submittedName>
</protein>
<dbReference type="Pfam" id="PF00132">
    <property type="entry name" value="Hexapep"/>
    <property type="match status" value="1"/>
</dbReference>
<dbReference type="AlphaFoldDB" id="A0A5C6ZR52"/>
<comment type="caution">
    <text evidence="8">The sequence shown here is derived from an EMBL/GenBank/DDBJ whole genome shotgun (WGS) entry which is preliminary data.</text>
</comment>
<keyword evidence="9" id="KW-1185">Reference proteome</keyword>
<evidence type="ECO:0000256" key="5">
    <source>
        <dbReference type="PIRSR" id="PIRSR620019-1"/>
    </source>
</evidence>
<keyword evidence="2 8" id="KW-0808">Transferase</keyword>
<dbReference type="GO" id="GO:0016746">
    <property type="term" value="F:acyltransferase activity"/>
    <property type="evidence" value="ECO:0007669"/>
    <property type="project" value="UniProtKB-KW"/>
</dbReference>
<evidence type="ECO:0000256" key="4">
    <source>
        <dbReference type="ARBA" id="ARBA00023315"/>
    </source>
</evidence>
<dbReference type="OrthoDB" id="9794407at2"/>
<organism evidence="8 9">
    <name type="scientific">Gillisia hiemivivida</name>
    <dbReference type="NCBI Taxonomy" id="291190"/>
    <lineage>
        <taxon>Bacteria</taxon>
        <taxon>Pseudomonadati</taxon>
        <taxon>Bacteroidota</taxon>
        <taxon>Flavobacteriia</taxon>
        <taxon>Flavobacteriales</taxon>
        <taxon>Flavobacteriaceae</taxon>
        <taxon>Gillisia</taxon>
    </lineage>
</organism>
<proteinExistence type="inferred from homology"/>
<evidence type="ECO:0000256" key="3">
    <source>
        <dbReference type="ARBA" id="ARBA00022737"/>
    </source>
</evidence>
<dbReference type="EMBL" id="VORY01000016">
    <property type="protein sequence ID" value="TXD92838.1"/>
    <property type="molecule type" value="Genomic_DNA"/>
</dbReference>
<gene>
    <name evidence="8" type="ORF">ES724_12165</name>
</gene>
<feature type="binding site" evidence="6">
    <location>
        <begin position="7"/>
        <end position="9"/>
    </location>
    <ligand>
        <name>substrate</name>
    </ligand>
</feature>
<evidence type="ECO:0000259" key="7">
    <source>
        <dbReference type="Pfam" id="PF17836"/>
    </source>
</evidence>
<dbReference type="Gene3D" id="3.40.50.20">
    <property type="match status" value="1"/>
</dbReference>
<evidence type="ECO:0000256" key="2">
    <source>
        <dbReference type="ARBA" id="ARBA00022679"/>
    </source>
</evidence>